<feature type="region of interest" description="Disordered" evidence="1">
    <location>
        <begin position="545"/>
        <end position="564"/>
    </location>
</feature>
<dbReference type="AlphaFoldDB" id="A0A3Q3K6A0"/>
<evidence type="ECO:0000256" key="1">
    <source>
        <dbReference type="SAM" id="MobiDB-lite"/>
    </source>
</evidence>
<name>A0A3Q3K6A0_MONAL</name>
<reference evidence="2" key="2">
    <citation type="submission" date="2025-09" db="UniProtKB">
        <authorList>
            <consortium name="Ensembl"/>
        </authorList>
    </citation>
    <scope>IDENTIFICATION</scope>
</reference>
<feature type="region of interest" description="Disordered" evidence="1">
    <location>
        <begin position="252"/>
        <end position="272"/>
    </location>
</feature>
<reference evidence="2" key="1">
    <citation type="submission" date="2025-08" db="UniProtKB">
        <authorList>
            <consortium name="Ensembl"/>
        </authorList>
    </citation>
    <scope>IDENTIFICATION</scope>
</reference>
<keyword evidence="3" id="KW-1185">Reference proteome</keyword>
<protein>
    <recommendedName>
        <fullName evidence="4">Bucky ball</fullName>
    </recommendedName>
</protein>
<dbReference type="Ensembl" id="ENSMALT00000029707.1">
    <property type="protein sequence ID" value="ENSMALP00000029184.1"/>
    <property type="gene ID" value="ENSMALG00000020188.1"/>
</dbReference>
<dbReference type="PANTHER" id="PTHR38654:SF1">
    <property type="entry name" value="BUCKY BALL"/>
    <property type="match status" value="1"/>
</dbReference>
<organism evidence="2 3">
    <name type="scientific">Monopterus albus</name>
    <name type="common">Swamp eel</name>
    <dbReference type="NCBI Taxonomy" id="43700"/>
    <lineage>
        <taxon>Eukaryota</taxon>
        <taxon>Metazoa</taxon>
        <taxon>Chordata</taxon>
        <taxon>Craniata</taxon>
        <taxon>Vertebrata</taxon>
        <taxon>Euteleostomi</taxon>
        <taxon>Actinopterygii</taxon>
        <taxon>Neopterygii</taxon>
        <taxon>Teleostei</taxon>
        <taxon>Neoteleostei</taxon>
        <taxon>Acanthomorphata</taxon>
        <taxon>Anabantaria</taxon>
        <taxon>Synbranchiformes</taxon>
        <taxon>Synbranchidae</taxon>
        <taxon>Monopterus</taxon>
    </lineage>
</organism>
<evidence type="ECO:0000313" key="3">
    <source>
        <dbReference type="Proteomes" id="UP000261600"/>
    </source>
</evidence>
<dbReference type="STRING" id="43700.ENSMALP00000029184"/>
<dbReference type="Proteomes" id="UP000261600">
    <property type="component" value="Unplaced"/>
</dbReference>
<sequence length="687" mass="76668">MRPPVQPAGGRGPGSCPGLLRFPAVSYMSNQRRGGGVCQEHVERTSRSCSSWCEETDGNQAKGRLPGRFPPWSFICDRLRKKSKVNMEDGAKQAHTFGSGQPRTRHPRPFFYVQPPSQPYYLYQHWQLNSPYSHYGLPGGFNFGRPCIHPYQYMQYPGFVFPHASIYPVDYRRIFEPCFPVPAWGDMPRQQHNPQPHGRRETVCSEAQTDPSDAITKLIECLDKIRVSELQGAGRELDSGVAFQCSGMLSPGVEKKNGEQGAEPNSHMMSPSLTFTESTTAVYDSETSQRSLDNLSLQGCWSGELKEELPLDSSSVHEECPELEQLAGGQHFLPPEEEVTGIQSDVLVTDQSASRRDAEELLTSAQCLAPLFSSNQPVLNETKSSDKEHQILAAKSNPSCQILKLPFDTVLTPTSGCLSSPAAPYYYNYLSMQTTHERLSVLSPSLDELSSRDEMFSTDLEDADLFPKHVYTGRTLTEIVGASPPAAEEVEVWPPGSKRFVCACCGKGLAKGSSKIYRDEAGDTEEESQYSRGCEQRVRVVVRKHSAPRKPHSVPPRHVAKPWHKQGRYKDLSAAVDQEEGHDLCKQEPAGGDSGDVSGCEQQCRTCQDRLCRQELPTSDQGQWGDCDMIPRRRQDAAVQRPEMNQRKLMCHRTRDTNEEEEEEEQQLPSHWDRGPHRGVNVPGGGV</sequence>
<evidence type="ECO:0008006" key="4">
    <source>
        <dbReference type="Google" id="ProtNLM"/>
    </source>
</evidence>
<dbReference type="PANTHER" id="PTHR38654">
    <property type="entry name" value="BUCKY BALL-RELATED"/>
    <property type="match status" value="1"/>
</dbReference>
<evidence type="ECO:0000313" key="2">
    <source>
        <dbReference type="Ensembl" id="ENSMALP00000029184.1"/>
    </source>
</evidence>
<accession>A0A3Q3K6A0</accession>
<feature type="region of interest" description="Disordered" evidence="1">
    <location>
        <begin position="636"/>
        <end position="687"/>
    </location>
</feature>
<dbReference type="InterPro" id="IPR053309">
    <property type="entry name" value="Balbiani_Body_Formation"/>
</dbReference>
<proteinExistence type="predicted"/>